<feature type="non-terminal residue" evidence="1">
    <location>
        <position position="1"/>
    </location>
</feature>
<evidence type="ECO:0000313" key="1">
    <source>
        <dbReference type="EMBL" id="KKL14421.1"/>
    </source>
</evidence>
<gene>
    <name evidence="1" type="ORF">LCGC14_2515820</name>
</gene>
<dbReference type="EMBL" id="LAZR01040464">
    <property type="protein sequence ID" value="KKL14421.1"/>
    <property type="molecule type" value="Genomic_DNA"/>
</dbReference>
<organism evidence="1">
    <name type="scientific">marine sediment metagenome</name>
    <dbReference type="NCBI Taxonomy" id="412755"/>
    <lineage>
        <taxon>unclassified sequences</taxon>
        <taxon>metagenomes</taxon>
        <taxon>ecological metagenomes</taxon>
    </lineage>
</organism>
<sequence length="168" mass="19436">RNQTINSLKTLDKNAITSMSISINGHKVVYNRLGWLIRRAGNHHRWLAANFTITIDTGTVYENEYMKFYSGSGLVETTEEGKALLQEDGEEGLYDMFDPFYLDEWSYCPNLSYYGHLTKTMALITLDYNSENEEGQTDKVWFFNDYQIVLLSEYLIRHGKVQLIGGHN</sequence>
<protein>
    <submittedName>
        <fullName evidence="1">Uncharacterized protein</fullName>
    </submittedName>
</protein>
<accession>A0A0F9D9E2</accession>
<dbReference type="AlphaFoldDB" id="A0A0F9D9E2"/>
<name>A0A0F9D9E2_9ZZZZ</name>
<reference evidence="1" key="1">
    <citation type="journal article" date="2015" name="Nature">
        <title>Complex archaea that bridge the gap between prokaryotes and eukaryotes.</title>
        <authorList>
            <person name="Spang A."/>
            <person name="Saw J.H."/>
            <person name="Jorgensen S.L."/>
            <person name="Zaremba-Niedzwiedzka K."/>
            <person name="Martijn J."/>
            <person name="Lind A.E."/>
            <person name="van Eijk R."/>
            <person name="Schleper C."/>
            <person name="Guy L."/>
            <person name="Ettema T.J."/>
        </authorList>
    </citation>
    <scope>NUCLEOTIDE SEQUENCE</scope>
</reference>
<proteinExistence type="predicted"/>
<comment type="caution">
    <text evidence="1">The sequence shown here is derived from an EMBL/GenBank/DDBJ whole genome shotgun (WGS) entry which is preliminary data.</text>
</comment>